<gene>
    <name evidence="9" type="ORF">ACFODT_15000</name>
</gene>
<feature type="transmembrane region" description="Helical" evidence="8">
    <location>
        <begin position="20"/>
        <end position="41"/>
    </location>
</feature>
<evidence type="ECO:0000256" key="6">
    <source>
        <dbReference type="ARBA" id="ARBA00022989"/>
    </source>
</evidence>
<dbReference type="InterPro" id="IPR037294">
    <property type="entry name" value="ABC_BtuC-like"/>
</dbReference>
<evidence type="ECO:0000256" key="8">
    <source>
        <dbReference type="SAM" id="Phobius"/>
    </source>
</evidence>
<dbReference type="Proteomes" id="UP001595384">
    <property type="component" value="Unassembled WGS sequence"/>
</dbReference>
<evidence type="ECO:0000256" key="1">
    <source>
        <dbReference type="ARBA" id="ARBA00004651"/>
    </source>
</evidence>
<keyword evidence="3" id="KW-0813">Transport</keyword>
<evidence type="ECO:0000256" key="4">
    <source>
        <dbReference type="ARBA" id="ARBA00022475"/>
    </source>
</evidence>
<organism evidence="9 10">
    <name type="scientific">Vibrio zhugei</name>
    <dbReference type="NCBI Taxonomy" id="2479546"/>
    <lineage>
        <taxon>Bacteria</taxon>
        <taxon>Pseudomonadati</taxon>
        <taxon>Pseudomonadota</taxon>
        <taxon>Gammaproteobacteria</taxon>
        <taxon>Vibrionales</taxon>
        <taxon>Vibrionaceae</taxon>
        <taxon>Vibrio</taxon>
    </lineage>
</organism>
<dbReference type="EMBL" id="JBHRSE010000103">
    <property type="protein sequence ID" value="MFC3025112.1"/>
    <property type="molecule type" value="Genomic_DNA"/>
</dbReference>
<keyword evidence="7 8" id="KW-0472">Membrane</keyword>
<keyword evidence="10" id="KW-1185">Reference proteome</keyword>
<sequence length="144" mass="15276">MTKRWYVRLPGCSFSVTPSLVVRMTMIVSLTLIVMALSLSLGSQHLGLHRIVSSLLNEQSSDSFTLNTLRLPRMLLAALVGAALGGSGLVLQSMIRNPLASPDIIGITSGASAAAVGFLAFFSRYSVWFGCPSSPLSAHLLQAL</sequence>
<accession>A0ABV7CAJ7</accession>
<evidence type="ECO:0000256" key="5">
    <source>
        <dbReference type="ARBA" id="ARBA00022692"/>
    </source>
</evidence>
<protein>
    <submittedName>
        <fullName evidence="9">Iron chelate uptake ABC transporter family permease subunit</fullName>
    </submittedName>
</protein>
<dbReference type="PANTHER" id="PTHR30472">
    <property type="entry name" value="FERRIC ENTEROBACTIN TRANSPORT SYSTEM PERMEASE PROTEIN"/>
    <property type="match status" value="1"/>
</dbReference>
<dbReference type="Gene3D" id="1.10.3470.10">
    <property type="entry name" value="ABC transporter involved in vitamin B12 uptake, BtuC"/>
    <property type="match status" value="1"/>
</dbReference>
<dbReference type="SUPFAM" id="SSF81345">
    <property type="entry name" value="ABC transporter involved in vitamin B12 uptake, BtuC"/>
    <property type="match status" value="1"/>
</dbReference>
<dbReference type="PANTHER" id="PTHR30472:SF24">
    <property type="entry name" value="FERRIC ENTEROBACTIN TRANSPORT SYSTEM PERMEASE PROTEIN FEPG"/>
    <property type="match status" value="1"/>
</dbReference>
<dbReference type="InterPro" id="IPR000522">
    <property type="entry name" value="ABC_transptr_permease_BtuC"/>
</dbReference>
<feature type="transmembrane region" description="Helical" evidence="8">
    <location>
        <begin position="74"/>
        <end position="92"/>
    </location>
</feature>
<name>A0ABV7CAJ7_9VIBR</name>
<dbReference type="RefSeq" id="WP_199287030.1">
    <property type="nucleotide sequence ID" value="NZ_AP024912.1"/>
</dbReference>
<evidence type="ECO:0000256" key="7">
    <source>
        <dbReference type="ARBA" id="ARBA00023136"/>
    </source>
</evidence>
<proteinExistence type="inferred from homology"/>
<comment type="similarity">
    <text evidence="2">Belongs to the binding-protein-dependent transport system permease family. FecCD subfamily.</text>
</comment>
<evidence type="ECO:0000256" key="3">
    <source>
        <dbReference type="ARBA" id="ARBA00022448"/>
    </source>
</evidence>
<comment type="subcellular location">
    <subcellularLocation>
        <location evidence="1">Cell membrane</location>
        <topology evidence="1">Multi-pass membrane protein</topology>
    </subcellularLocation>
</comment>
<dbReference type="Pfam" id="PF01032">
    <property type="entry name" value="FecCD"/>
    <property type="match status" value="1"/>
</dbReference>
<keyword evidence="4" id="KW-1003">Cell membrane</keyword>
<comment type="caution">
    <text evidence="9">The sequence shown here is derived from an EMBL/GenBank/DDBJ whole genome shotgun (WGS) entry which is preliminary data.</text>
</comment>
<reference evidence="10" key="1">
    <citation type="journal article" date="2019" name="Int. J. Syst. Evol. Microbiol.">
        <title>The Global Catalogue of Microorganisms (GCM) 10K type strain sequencing project: providing services to taxonomists for standard genome sequencing and annotation.</title>
        <authorList>
            <consortium name="The Broad Institute Genomics Platform"/>
            <consortium name="The Broad Institute Genome Sequencing Center for Infectious Disease"/>
            <person name="Wu L."/>
            <person name="Ma J."/>
        </authorList>
    </citation>
    <scope>NUCLEOTIDE SEQUENCE [LARGE SCALE GENOMIC DNA]</scope>
    <source>
        <strain evidence="10">KCTC 62784</strain>
    </source>
</reference>
<feature type="transmembrane region" description="Helical" evidence="8">
    <location>
        <begin position="104"/>
        <end position="122"/>
    </location>
</feature>
<evidence type="ECO:0000313" key="10">
    <source>
        <dbReference type="Proteomes" id="UP001595384"/>
    </source>
</evidence>
<keyword evidence="6 8" id="KW-1133">Transmembrane helix</keyword>
<evidence type="ECO:0000256" key="2">
    <source>
        <dbReference type="ARBA" id="ARBA00007935"/>
    </source>
</evidence>
<keyword evidence="5 8" id="KW-0812">Transmembrane</keyword>
<evidence type="ECO:0000313" key="9">
    <source>
        <dbReference type="EMBL" id="MFC3025112.1"/>
    </source>
</evidence>